<organism evidence="7 8">
    <name type="scientific">Ciona intestinalis</name>
    <name type="common">Transparent sea squirt</name>
    <name type="synonym">Ascidia intestinalis</name>
    <dbReference type="NCBI Taxonomy" id="7719"/>
    <lineage>
        <taxon>Eukaryota</taxon>
        <taxon>Metazoa</taxon>
        <taxon>Chordata</taxon>
        <taxon>Tunicata</taxon>
        <taxon>Ascidiacea</taxon>
        <taxon>Phlebobranchia</taxon>
        <taxon>Cionidae</taxon>
        <taxon>Ciona</taxon>
    </lineage>
</organism>
<dbReference type="SMART" id="SM00249">
    <property type="entry name" value="PHD"/>
    <property type="match status" value="1"/>
</dbReference>
<feature type="region of interest" description="Disordered" evidence="5">
    <location>
        <begin position="214"/>
        <end position="263"/>
    </location>
</feature>
<dbReference type="Proteomes" id="UP000008144">
    <property type="component" value="Chromosome 2"/>
</dbReference>
<dbReference type="InterPro" id="IPR047506">
    <property type="entry name" value="UBR7-like_UBR-box"/>
</dbReference>
<evidence type="ECO:0000256" key="4">
    <source>
        <dbReference type="PROSITE-ProRule" id="PRU00508"/>
    </source>
</evidence>
<evidence type="ECO:0000259" key="6">
    <source>
        <dbReference type="PROSITE" id="PS51157"/>
    </source>
</evidence>
<accession>F6Y7V1</accession>
<dbReference type="FunCoup" id="F6Y7V1">
    <property type="interactions" value="768"/>
</dbReference>
<dbReference type="SUPFAM" id="SSF57903">
    <property type="entry name" value="FYVE/PHD zinc finger"/>
    <property type="match status" value="1"/>
</dbReference>
<reference evidence="7" key="2">
    <citation type="journal article" date="2008" name="Genome Biol.">
        <title>Improved genome assembly and evidence-based global gene model set for the chordate Ciona intestinalis: new insight into intron and operon populations.</title>
        <authorList>
            <person name="Satou Y."/>
            <person name="Mineta K."/>
            <person name="Ogasawara M."/>
            <person name="Sasakura Y."/>
            <person name="Shoguchi E."/>
            <person name="Ueno K."/>
            <person name="Yamada L."/>
            <person name="Matsumoto J."/>
            <person name="Wasserscheid J."/>
            <person name="Dewar K."/>
            <person name="Wiley G.B."/>
            <person name="Macmil S.L."/>
            <person name="Roe B.A."/>
            <person name="Zeller R.W."/>
            <person name="Hastings K.E."/>
            <person name="Lemaire P."/>
            <person name="Lindquist E."/>
            <person name="Endo T."/>
            <person name="Hotta K."/>
            <person name="Inaba K."/>
        </authorList>
    </citation>
    <scope>NUCLEOTIDE SEQUENCE [LARGE SCALE GENOMIC DNA]</scope>
    <source>
        <strain evidence="7">wild type</strain>
    </source>
</reference>
<accession>A0A1W2WNI3</accession>
<dbReference type="OMA" id="GAMVYNH"/>
<dbReference type="PANTHER" id="PTHR13513:SF9">
    <property type="entry name" value="E3 UBIQUITIN-PROTEIN LIGASE UBR7-RELATED"/>
    <property type="match status" value="1"/>
</dbReference>
<dbReference type="InterPro" id="IPR011011">
    <property type="entry name" value="Znf_FYVE_PHD"/>
</dbReference>
<dbReference type="CDD" id="cd15542">
    <property type="entry name" value="PHD_UBR7"/>
    <property type="match status" value="1"/>
</dbReference>
<feature type="compositionally biased region" description="Basic and acidic residues" evidence="5">
    <location>
        <begin position="254"/>
        <end position="263"/>
    </location>
</feature>
<dbReference type="CDD" id="cd19677">
    <property type="entry name" value="UBR-box_UBR7"/>
    <property type="match status" value="1"/>
</dbReference>
<dbReference type="STRING" id="7719.ENSCINP00000014780"/>
<keyword evidence="1" id="KW-0479">Metal-binding</keyword>
<dbReference type="AlphaFoldDB" id="F6Y7V1"/>
<dbReference type="InterPro" id="IPR001965">
    <property type="entry name" value="Znf_PHD"/>
</dbReference>
<evidence type="ECO:0000256" key="3">
    <source>
        <dbReference type="ARBA" id="ARBA00022833"/>
    </source>
</evidence>
<evidence type="ECO:0000313" key="8">
    <source>
        <dbReference type="Proteomes" id="UP000008144"/>
    </source>
</evidence>
<evidence type="ECO:0000256" key="5">
    <source>
        <dbReference type="SAM" id="MobiDB-lite"/>
    </source>
</evidence>
<dbReference type="InterPro" id="IPR013083">
    <property type="entry name" value="Znf_RING/FYVE/PHD"/>
</dbReference>
<dbReference type="Pfam" id="PF02207">
    <property type="entry name" value="zf-UBR"/>
    <property type="match status" value="1"/>
</dbReference>
<dbReference type="Gene3D" id="3.30.40.10">
    <property type="entry name" value="Zinc/RING finger domain, C3HC4 (zinc finger)"/>
    <property type="match status" value="1"/>
</dbReference>
<feature type="zinc finger region" description="UBR-type" evidence="4">
    <location>
        <begin position="42"/>
        <end position="113"/>
    </location>
</feature>
<dbReference type="InterPro" id="IPR040204">
    <property type="entry name" value="UBR7"/>
</dbReference>
<feature type="compositionally biased region" description="Basic and acidic residues" evidence="5">
    <location>
        <begin position="229"/>
        <end position="245"/>
    </location>
</feature>
<reference evidence="7" key="4">
    <citation type="submission" date="2025-09" db="UniProtKB">
        <authorList>
            <consortium name="Ensembl"/>
        </authorList>
    </citation>
    <scope>IDENTIFICATION</scope>
</reference>
<dbReference type="InterPro" id="IPR003126">
    <property type="entry name" value="Znf_UBR"/>
</dbReference>
<evidence type="ECO:0000313" key="7">
    <source>
        <dbReference type="Ensembl" id="ENSCINP00000014780.3"/>
    </source>
</evidence>
<dbReference type="EMBL" id="EAAA01001565">
    <property type="status" value="NOT_ANNOTATED_CDS"/>
    <property type="molecule type" value="Genomic_DNA"/>
</dbReference>
<reference evidence="7" key="3">
    <citation type="submission" date="2025-08" db="UniProtKB">
        <authorList>
            <consortium name="Ensembl"/>
        </authorList>
    </citation>
    <scope>IDENTIFICATION</scope>
</reference>
<dbReference type="GO" id="GO:0061630">
    <property type="term" value="F:ubiquitin protein ligase activity"/>
    <property type="evidence" value="ECO:0007669"/>
    <property type="project" value="InterPro"/>
</dbReference>
<feature type="domain" description="UBR-type" evidence="6">
    <location>
        <begin position="42"/>
        <end position="113"/>
    </location>
</feature>
<dbReference type="PROSITE" id="PS51157">
    <property type="entry name" value="ZF_UBR"/>
    <property type="match status" value="1"/>
</dbReference>
<dbReference type="HOGENOM" id="CLU_025221_0_0_1"/>
<reference evidence="8" key="1">
    <citation type="journal article" date="2002" name="Science">
        <title>The draft genome of Ciona intestinalis: insights into chordate and vertebrate origins.</title>
        <authorList>
            <person name="Dehal P."/>
            <person name="Satou Y."/>
            <person name="Campbell R.K."/>
            <person name="Chapman J."/>
            <person name="Degnan B."/>
            <person name="De Tomaso A."/>
            <person name="Davidson B."/>
            <person name="Di Gregorio A."/>
            <person name="Gelpke M."/>
            <person name="Goodstein D.M."/>
            <person name="Harafuji N."/>
            <person name="Hastings K.E."/>
            <person name="Ho I."/>
            <person name="Hotta K."/>
            <person name="Huang W."/>
            <person name="Kawashima T."/>
            <person name="Lemaire P."/>
            <person name="Martinez D."/>
            <person name="Meinertzhagen I.A."/>
            <person name="Necula S."/>
            <person name="Nonaka M."/>
            <person name="Putnam N."/>
            <person name="Rash S."/>
            <person name="Saiga H."/>
            <person name="Satake M."/>
            <person name="Terry A."/>
            <person name="Yamada L."/>
            <person name="Wang H.G."/>
            <person name="Awazu S."/>
            <person name="Azumi K."/>
            <person name="Boore J."/>
            <person name="Branno M."/>
            <person name="Chin-Bow S."/>
            <person name="DeSantis R."/>
            <person name="Doyle S."/>
            <person name="Francino P."/>
            <person name="Keys D.N."/>
            <person name="Haga S."/>
            <person name="Hayashi H."/>
            <person name="Hino K."/>
            <person name="Imai K.S."/>
            <person name="Inaba K."/>
            <person name="Kano S."/>
            <person name="Kobayashi K."/>
            <person name="Kobayashi M."/>
            <person name="Lee B.I."/>
            <person name="Makabe K.W."/>
            <person name="Manohar C."/>
            <person name="Matassi G."/>
            <person name="Medina M."/>
            <person name="Mochizuki Y."/>
            <person name="Mount S."/>
            <person name="Morishita T."/>
            <person name="Miura S."/>
            <person name="Nakayama A."/>
            <person name="Nishizaka S."/>
            <person name="Nomoto H."/>
            <person name="Ohta F."/>
            <person name="Oishi K."/>
            <person name="Rigoutsos I."/>
            <person name="Sano M."/>
            <person name="Sasaki A."/>
            <person name="Sasakura Y."/>
            <person name="Shoguchi E."/>
            <person name="Shin-i T."/>
            <person name="Spagnuolo A."/>
            <person name="Stainier D."/>
            <person name="Suzuki M.M."/>
            <person name="Tassy O."/>
            <person name="Takatori N."/>
            <person name="Tokuoka M."/>
            <person name="Yagi K."/>
            <person name="Yoshizaki F."/>
            <person name="Wada S."/>
            <person name="Zhang C."/>
            <person name="Hyatt P.D."/>
            <person name="Larimer F."/>
            <person name="Detter C."/>
            <person name="Doggett N."/>
            <person name="Glavina T."/>
            <person name="Hawkins T."/>
            <person name="Richardson P."/>
            <person name="Lucas S."/>
            <person name="Kohara Y."/>
            <person name="Levine M."/>
            <person name="Satoh N."/>
            <person name="Rokhsar D.S."/>
        </authorList>
    </citation>
    <scope>NUCLEOTIDE SEQUENCE [LARGE SCALE GENOMIC DNA]</scope>
</reference>
<dbReference type="Ensembl" id="ENSCINT00000014780.3">
    <property type="protein sequence ID" value="ENSCINP00000014780.3"/>
    <property type="gene ID" value="ENSCING00000007204.3"/>
</dbReference>
<dbReference type="OrthoDB" id="10262564at2759"/>
<sequence length="402" mass="45617">MSEKRKADDLDNEESLSLQDIIAEDDELEETASAVLGGSDDKECTYTHGYVQRQAIYACSTCGTGDEEAGICLACSLECHNSHELYELYTKRNFRCDCGNSKYQGFKCKLVPNKAATNEQNVYGQNFKGLYCTCNRPYPDDEDDIDDEMIQCVVCEDWYHTRHLGETKFTPGLEYSEMVCFECTKRCTFLHKYNAIFAAPTKVEALSRTDLDKSIDREKNDASNSNGESSKHESKETDTQAKDKNPGSNGAGENGDHKDKEIKPETGKNICKIKDIPAVKITGATFWPCDWRLVLCRCEDCKSLYDELKVAFLLDENDTVRAYEDKGKLNRNQTTGLEAVEGMSRVHQIEMIHGFNNMKDGLSDFLKSFADQGKVVTADDIKEFFQRLNQKRQRLDLPYNCR</sequence>
<dbReference type="InParanoid" id="F6Y7V1"/>
<dbReference type="KEGG" id="cin:100175841"/>
<gene>
    <name evidence="7" type="primary">LOC100175841</name>
</gene>
<keyword evidence="3" id="KW-0862">Zinc</keyword>
<dbReference type="PANTHER" id="PTHR13513">
    <property type="entry name" value="E3 UBIQUITIN-PROTEIN LIGASE UBR7"/>
    <property type="match status" value="1"/>
</dbReference>
<keyword evidence="8" id="KW-1185">Reference proteome</keyword>
<evidence type="ECO:0000256" key="1">
    <source>
        <dbReference type="ARBA" id="ARBA00022723"/>
    </source>
</evidence>
<dbReference type="GeneID" id="100175841"/>
<dbReference type="GO" id="GO:0008270">
    <property type="term" value="F:zinc ion binding"/>
    <property type="evidence" value="ECO:0007669"/>
    <property type="project" value="UniProtKB-KW"/>
</dbReference>
<name>F6Y7V1_CIOIN</name>
<dbReference type="RefSeq" id="XP_004225746.1">
    <property type="nucleotide sequence ID" value="XM_004225698.4"/>
</dbReference>
<proteinExistence type="predicted"/>
<evidence type="ECO:0000256" key="2">
    <source>
        <dbReference type="ARBA" id="ARBA00022771"/>
    </source>
</evidence>
<protein>
    <submittedName>
        <fullName evidence="7">Putative E3 ubiquitin-protein ligase UBR7</fullName>
    </submittedName>
</protein>
<dbReference type="GeneTree" id="ENSGT00390000017610"/>
<keyword evidence="2" id="KW-0863">Zinc-finger</keyword>
<dbReference type="SMART" id="SM00396">
    <property type="entry name" value="ZnF_UBR1"/>
    <property type="match status" value="1"/>
</dbReference>